<evidence type="ECO:0000313" key="2">
    <source>
        <dbReference type="EMBL" id="WXA96276.1"/>
    </source>
</evidence>
<dbReference type="PANTHER" id="PTHR43546:SF3">
    <property type="entry name" value="UPF0173 METAL-DEPENDENT HYDROLASE MJ1163"/>
    <property type="match status" value="1"/>
</dbReference>
<dbReference type="Gene3D" id="3.60.15.10">
    <property type="entry name" value="Ribonuclease Z/Hydroxyacylglutathione hydrolase-like"/>
    <property type="match status" value="1"/>
</dbReference>
<evidence type="ECO:0000259" key="1">
    <source>
        <dbReference type="Pfam" id="PF12706"/>
    </source>
</evidence>
<dbReference type="RefSeq" id="WP_394846893.1">
    <property type="nucleotide sequence ID" value="NZ_CP089982.1"/>
</dbReference>
<sequence>MLDVLRHISSLASFAAHRTQREHADGAVLRELSAVPLPLPAGLELEWLGTAGYRLSYEQHTLFIDPYLSRVPLRTVLRREPALPDEPLLERMLGGISGKVAGVLVGHCHFDHALDVPAIAKRFRTQAYGSTSLVRLMELHRLGESAVSVEPHRSYELGPFTVTFIPSVHSKLVLGYRVPFEGELTCEHLDALSPGAYKCGQTWGIRVEVAGTSFYHQGSANLIDDEIPRRGVDIFLAGIAGRRFTRDYWSRILGRLDPKVVVPSHFDDFFRPLGAPFGFSTNVNLAAFPDEIRRVSADFTLASLPVRSVA</sequence>
<feature type="domain" description="Metallo-beta-lactamase" evidence="1">
    <location>
        <begin position="63"/>
        <end position="237"/>
    </location>
</feature>
<evidence type="ECO:0000313" key="3">
    <source>
        <dbReference type="Proteomes" id="UP001379533"/>
    </source>
</evidence>
<dbReference type="Proteomes" id="UP001379533">
    <property type="component" value="Chromosome"/>
</dbReference>
<protein>
    <submittedName>
        <fullName evidence="2">MBL fold metallo-hydrolase</fullName>
    </submittedName>
</protein>
<dbReference type="SUPFAM" id="SSF56281">
    <property type="entry name" value="Metallo-hydrolase/oxidoreductase"/>
    <property type="match status" value="1"/>
</dbReference>
<reference evidence="2 3" key="1">
    <citation type="submission" date="2021-12" db="EMBL/GenBank/DDBJ databases">
        <title>Discovery of the Pendulisporaceae a myxobacterial family with distinct sporulation behavior and unique specialized metabolism.</title>
        <authorList>
            <person name="Garcia R."/>
            <person name="Popoff A."/>
            <person name="Bader C.D."/>
            <person name="Loehr J."/>
            <person name="Walesch S."/>
            <person name="Walt C."/>
            <person name="Boldt J."/>
            <person name="Bunk B."/>
            <person name="Haeckl F.J.F.P.J."/>
            <person name="Gunesch A.P."/>
            <person name="Birkelbach J."/>
            <person name="Nuebel U."/>
            <person name="Pietschmann T."/>
            <person name="Bach T."/>
            <person name="Mueller R."/>
        </authorList>
    </citation>
    <scope>NUCLEOTIDE SEQUENCE [LARGE SCALE GENOMIC DNA]</scope>
    <source>
        <strain evidence="2 3">MSr12523</strain>
    </source>
</reference>
<dbReference type="InterPro" id="IPR001279">
    <property type="entry name" value="Metallo-B-lactamas"/>
</dbReference>
<dbReference type="InterPro" id="IPR050114">
    <property type="entry name" value="UPF0173_UPF0282_UlaG_hydrolase"/>
</dbReference>
<name>A0ABZ2KIW1_9BACT</name>
<dbReference type="Pfam" id="PF12706">
    <property type="entry name" value="Lactamase_B_2"/>
    <property type="match status" value="1"/>
</dbReference>
<organism evidence="2 3">
    <name type="scientific">Pendulispora brunnea</name>
    <dbReference type="NCBI Taxonomy" id="2905690"/>
    <lineage>
        <taxon>Bacteria</taxon>
        <taxon>Pseudomonadati</taxon>
        <taxon>Myxococcota</taxon>
        <taxon>Myxococcia</taxon>
        <taxon>Myxococcales</taxon>
        <taxon>Sorangiineae</taxon>
        <taxon>Pendulisporaceae</taxon>
        <taxon>Pendulispora</taxon>
    </lineage>
</organism>
<keyword evidence="3" id="KW-1185">Reference proteome</keyword>
<dbReference type="PANTHER" id="PTHR43546">
    <property type="entry name" value="UPF0173 METAL-DEPENDENT HYDROLASE MJ1163-RELATED"/>
    <property type="match status" value="1"/>
</dbReference>
<accession>A0ABZ2KIW1</accession>
<dbReference type="InterPro" id="IPR036866">
    <property type="entry name" value="RibonucZ/Hydroxyglut_hydro"/>
</dbReference>
<dbReference type="EMBL" id="CP089982">
    <property type="protein sequence ID" value="WXA96276.1"/>
    <property type="molecule type" value="Genomic_DNA"/>
</dbReference>
<gene>
    <name evidence="2" type="ORF">LZC95_05425</name>
</gene>
<proteinExistence type="predicted"/>